<proteinExistence type="predicted"/>
<reference evidence="4 5" key="1">
    <citation type="submission" date="2024-09" db="EMBL/GenBank/DDBJ databases">
        <title>Laminarin stimulates single cell rates of sulfate reduction while oxygen inhibits transcriptomic activity in coastal marine sediment.</title>
        <authorList>
            <person name="Lindsay M."/>
            <person name="Orcutt B."/>
            <person name="Emerson D."/>
            <person name="Stepanauskas R."/>
            <person name="D'Angelo T."/>
        </authorList>
    </citation>
    <scope>NUCLEOTIDE SEQUENCE [LARGE SCALE GENOMIC DNA]</scope>
    <source>
        <strain evidence="4">SAG AM-311-K15</strain>
    </source>
</reference>
<dbReference type="SMART" id="SM00448">
    <property type="entry name" value="REC"/>
    <property type="match status" value="1"/>
</dbReference>
<keyword evidence="1 2" id="KW-0597">Phosphoprotein</keyword>
<protein>
    <submittedName>
        <fullName evidence="4">Response regulator</fullName>
    </submittedName>
</protein>
<evidence type="ECO:0000256" key="1">
    <source>
        <dbReference type="ARBA" id="ARBA00022553"/>
    </source>
</evidence>
<evidence type="ECO:0000256" key="2">
    <source>
        <dbReference type="PROSITE-ProRule" id="PRU00169"/>
    </source>
</evidence>
<feature type="domain" description="Response regulatory" evidence="3">
    <location>
        <begin position="3"/>
        <end position="119"/>
    </location>
</feature>
<dbReference type="InterPro" id="IPR050595">
    <property type="entry name" value="Bact_response_regulator"/>
</dbReference>
<comment type="caution">
    <text evidence="4">The sequence shown here is derived from an EMBL/GenBank/DDBJ whole genome shotgun (WGS) entry which is preliminary data.</text>
</comment>
<feature type="modified residue" description="4-aspartylphosphate" evidence="2">
    <location>
        <position position="52"/>
    </location>
</feature>
<dbReference type="SUPFAM" id="SSF52172">
    <property type="entry name" value="CheY-like"/>
    <property type="match status" value="1"/>
</dbReference>
<keyword evidence="5" id="KW-1185">Reference proteome</keyword>
<sequence>MMKALVVDDSSFLRRLICDAMQRLGFNPVEASDGALAVEMARREKPTIILMDMIMPKMDGYEATKILKNDPKTAKIPIIAITSQILPEERKRAEDAGCDAFFEKPYNFWELRETIKELIK</sequence>
<dbReference type="PANTHER" id="PTHR44591">
    <property type="entry name" value="STRESS RESPONSE REGULATOR PROTEIN 1"/>
    <property type="match status" value="1"/>
</dbReference>
<dbReference type="PROSITE" id="PS50110">
    <property type="entry name" value="RESPONSE_REGULATORY"/>
    <property type="match status" value="1"/>
</dbReference>
<evidence type="ECO:0000313" key="4">
    <source>
        <dbReference type="EMBL" id="MFC1850481.1"/>
    </source>
</evidence>
<name>A0ABV6YW99_UNCC1</name>
<accession>A0ABV6YW99</accession>
<dbReference type="InterPro" id="IPR011006">
    <property type="entry name" value="CheY-like_superfamily"/>
</dbReference>
<dbReference type="PANTHER" id="PTHR44591:SF23">
    <property type="entry name" value="CHEY SUBFAMILY"/>
    <property type="match status" value="1"/>
</dbReference>
<dbReference type="Gene3D" id="3.40.50.2300">
    <property type="match status" value="1"/>
</dbReference>
<evidence type="ECO:0000259" key="3">
    <source>
        <dbReference type="PROSITE" id="PS50110"/>
    </source>
</evidence>
<dbReference type="InterPro" id="IPR001789">
    <property type="entry name" value="Sig_transdc_resp-reg_receiver"/>
</dbReference>
<dbReference type="Proteomes" id="UP001594351">
    <property type="component" value="Unassembled WGS sequence"/>
</dbReference>
<dbReference type="Pfam" id="PF00072">
    <property type="entry name" value="Response_reg"/>
    <property type="match status" value="1"/>
</dbReference>
<dbReference type="EMBL" id="JBHPBY010000102">
    <property type="protein sequence ID" value="MFC1850481.1"/>
    <property type="molecule type" value="Genomic_DNA"/>
</dbReference>
<gene>
    <name evidence="4" type="ORF">ACFL27_09850</name>
</gene>
<evidence type="ECO:0000313" key="5">
    <source>
        <dbReference type="Proteomes" id="UP001594351"/>
    </source>
</evidence>
<organism evidence="4 5">
    <name type="scientific">candidate division CSSED10-310 bacterium</name>
    <dbReference type="NCBI Taxonomy" id="2855610"/>
    <lineage>
        <taxon>Bacteria</taxon>
        <taxon>Bacteria division CSSED10-310</taxon>
    </lineage>
</organism>